<dbReference type="InterPro" id="IPR051829">
    <property type="entry name" value="Multiheme_Cytochr_ET"/>
</dbReference>
<feature type="signal peptide" evidence="2">
    <location>
        <begin position="1"/>
        <end position="38"/>
    </location>
</feature>
<accession>A0A7C4VSY0</accession>
<evidence type="ECO:0000313" key="4">
    <source>
        <dbReference type="EMBL" id="HGU34492.1"/>
    </source>
</evidence>
<evidence type="ECO:0000256" key="2">
    <source>
        <dbReference type="SAM" id="SignalP"/>
    </source>
</evidence>
<dbReference type="PANTHER" id="PTHR35038">
    <property type="entry name" value="DISSIMILATORY SULFITE REDUCTASE SIRA"/>
    <property type="match status" value="1"/>
</dbReference>
<reference evidence="4" key="1">
    <citation type="journal article" date="2020" name="mSystems">
        <title>Genome- and Community-Level Interaction Insights into Carbon Utilization and Element Cycling Functions of Hydrothermarchaeota in Hydrothermal Sediment.</title>
        <authorList>
            <person name="Zhou Z."/>
            <person name="Liu Y."/>
            <person name="Xu W."/>
            <person name="Pan J."/>
            <person name="Luo Z.H."/>
            <person name="Li M."/>
        </authorList>
    </citation>
    <scope>NUCLEOTIDE SEQUENCE [LARGE SCALE GENOMIC DNA]</scope>
    <source>
        <strain evidence="4">SpSt-477</strain>
    </source>
</reference>
<dbReference type="SUPFAM" id="SSF48695">
    <property type="entry name" value="Multiheme cytochromes"/>
    <property type="match status" value="1"/>
</dbReference>
<organism evidence="4">
    <name type="scientific">Desulfatirhabdium butyrativorans</name>
    <dbReference type="NCBI Taxonomy" id="340467"/>
    <lineage>
        <taxon>Bacteria</taxon>
        <taxon>Pseudomonadati</taxon>
        <taxon>Thermodesulfobacteriota</taxon>
        <taxon>Desulfobacteria</taxon>
        <taxon>Desulfobacterales</taxon>
        <taxon>Desulfatirhabdiaceae</taxon>
        <taxon>Desulfatirhabdium</taxon>
    </lineage>
</organism>
<evidence type="ECO:0000256" key="1">
    <source>
        <dbReference type="ARBA" id="ARBA00022729"/>
    </source>
</evidence>
<protein>
    <submittedName>
        <fullName evidence="4">Hydroxylamine oxidase</fullName>
    </submittedName>
</protein>
<dbReference type="Pfam" id="PF13435">
    <property type="entry name" value="Cytochrome_C554"/>
    <property type="match status" value="1"/>
</dbReference>
<comment type="caution">
    <text evidence="4">The sequence shown here is derived from an EMBL/GenBank/DDBJ whole genome shotgun (WGS) entry which is preliminary data.</text>
</comment>
<evidence type="ECO:0000259" key="3">
    <source>
        <dbReference type="Pfam" id="PF13435"/>
    </source>
</evidence>
<dbReference type="PANTHER" id="PTHR35038:SF6">
    <property type="entry name" value="SURFACE LOCALIZED DECAHEME CYTOCHROME C LIPOPROTEIN"/>
    <property type="match status" value="1"/>
</dbReference>
<keyword evidence="1 2" id="KW-0732">Signal</keyword>
<dbReference type="AlphaFoldDB" id="A0A7C4VSY0"/>
<proteinExistence type="predicted"/>
<dbReference type="EMBL" id="DSUH01000381">
    <property type="protein sequence ID" value="HGU34492.1"/>
    <property type="molecule type" value="Genomic_DNA"/>
</dbReference>
<dbReference type="InterPro" id="IPR036280">
    <property type="entry name" value="Multihaem_cyt_sf"/>
</dbReference>
<dbReference type="Gene3D" id="1.20.850.10">
    <property type="entry name" value="Hydroxylamine Oxidoreductase, Chain A, domain 2"/>
    <property type="match status" value="1"/>
</dbReference>
<name>A0A7C4VSY0_9BACT</name>
<dbReference type="InterPro" id="IPR023155">
    <property type="entry name" value="Cyt_c-552/4"/>
</dbReference>
<sequence length="508" mass="56188">MHFEGCRIRWTSSAPSAPFLRAISLLCLLLLVGSAAFAETPVSEATRQCLDCHESVHPGIVADWRQSRHAVMTPKQALLVKDRNQKILTQIVSDALMETTVGCAECHTLNAAEHPDTVSHNGFDVHPVVTPRDCAACHATERDQYADNIMSHAHRNLTDNVIYQDLQRSILSPVSWKQIETATSSLHAEAVTCYYCHGTKMAVTGVVNRSTDMGDMVFPVLSGWPNNGVGRINPDGTMGACTACHPRHAFSQAVARKPATCKECHNGPDVPAYKVYDASKHGNIAAAQQGKWNFTTTPWVIGKDFTAPTCAACHISLLVSEDGNVVADRTHRMNNRLAWRIFGLPYPHPQPILPDVTVIRNADGQPLPTDFAGGTAKPYLIDEKEQRKRTETMQAVCRACHGTSWVAGHWQRFESTIQRTHSLTKAATDMIVDVWKHKLAKGYPESLFDEPIEKLWSGLWLYDANNIRFTAAMAGGGDYAVFAEGYAPLSKRLAEMVEWIARQRKLPK</sequence>
<gene>
    <name evidence="4" type="ORF">ENS29_16845</name>
</gene>
<feature type="domain" description="Cytochrome c-552/4" evidence="3">
    <location>
        <begin position="48"/>
        <end position="121"/>
    </location>
</feature>
<dbReference type="GO" id="GO:0016491">
    <property type="term" value="F:oxidoreductase activity"/>
    <property type="evidence" value="ECO:0007669"/>
    <property type="project" value="TreeGrafter"/>
</dbReference>
<dbReference type="Gene3D" id="1.10.780.10">
    <property type="entry name" value="Hydroxylamine Oxidoreductase, Chain A, domain 1"/>
    <property type="match status" value="1"/>
</dbReference>
<dbReference type="Pfam" id="PF13447">
    <property type="entry name" value="Multi-haem_cyto"/>
    <property type="match status" value="1"/>
</dbReference>
<feature type="chain" id="PRO_5028324313" evidence="2">
    <location>
        <begin position="39"/>
        <end position="508"/>
    </location>
</feature>